<dbReference type="Gene3D" id="3.30.1180.10">
    <property type="match status" value="1"/>
</dbReference>
<dbReference type="Proteomes" id="UP000607645">
    <property type="component" value="Unassembled WGS sequence"/>
</dbReference>
<dbReference type="PANTHER" id="PTHR33434:SF2">
    <property type="entry name" value="FATTY ACID-BINDING PROTEIN TM_1468"/>
    <property type="match status" value="1"/>
</dbReference>
<dbReference type="SUPFAM" id="SSF82549">
    <property type="entry name" value="DAK1/DegV-like"/>
    <property type="match status" value="1"/>
</dbReference>
<gene>
    <name evidence="2" type="ORF">H8S62_02960</name>
</gene>
<sequence>MAVKITSDSTCDLTADLVAAHDIEIVPLSIVKDGRPYRDGVEITPADIFRHVDAGGDITTTAAVSVGEYHDVFERLSPRYEAVIHITISADFSSCFQNACIAAGDFDNVYVVDSRNLSSGHGHVVVEAALAAEAGMEVRDIVTFLNGLTPRVEASFIIDRLDYMVKGGRCSAVTMLGANLLRLKPCIEVRDGKMGVVKKYRGSFQKCLTDYVRDRLQGRDDIETERIFITHPDAPAEAVEAVRAEISKYRSFRRVIETRAGCTVSSHCGPNTLGILFIRSK</sequence>
<dbReference type="Gene3D" id="3.40.50.10170">
    <property type="match status" value="1"/>
</dbReference>
<comment type="caution">
    <text evidence="2">The sequence shown here is derived from an EMBL/GenBank/DDBJ whole genome shotgun (WGS) entry which is preliminary data.</text>
</comment>
<reference evidence="2" key="1">
    <citation type="submission" date="2020-08" db="EMBL/GenBank/DDBJ databases">
        <title>Genome public.</title>
        <authorList>
            <person name="Liu C."/>
            <person name="Sun Q."/>
        </authorList>
    </citation>
    <scope>NUCLEOTIDE SEQUENCE</scope>
    <source>
        <strain evidence="2">NSJ-52</strain>
    </source>
</reference>
<evidence type="ECO:0000313" key="2">
    <source>
        <dbReference type="EMBL" id="MBC5735974.1"/>
    </source>
</evidence>
<evidence type="ECO:0000256" key="1">
    <source>
        <dbReference type="ARBA" id="ARBA00023121"/>
    </source>
</evidence>
<dbReference type="InterPro" id="IPR050270">
    <property type="entry name" value="DegV_domain_contain"/>
</dbReference>
<evidence type="ECO:0000313" key="3">
    <source>
        <dbReference type="Proteomes" id="UP000607645"/>
    </source>
</evidence>
<organism evidence="2 3">
    <name type="scientific">Lawsonibacter faecis</name>
    <dbReference type="NCBI Taxonomy" id="2763052"/>
    <lineage>
        <taxon>Bacteria</taxon>
        <taxon>Bacillati</taxon>
        <taxon>Bacillota</taxon>
        <taxon>Clostridia</taxon>
        <taxon>Eubacteriales</taxon>
        <taxon>Oscillospiraceae</taxon>
        <taxon>Lawsonibacter</taxon>
    </lineage>
</organism>
<dbReference type="AlphaFoldDB" id="A0A8J6JJR1"/>
<dbReference type="InterPro" id="IPR043168">
    <property type="entry name" value="DegV_C"/>
</dbReference>
<dbReference type="PANTHER" id="PTHR33434">
    <property type="entry name" value="DEGV DOMAIN-CONTAINING PROTEIN DR_1986-RELATED"/>
    <property type="match status" value="1"/>
</dbReference>
<dbReference type="EMBL" id="JACOPQ010000002">
    <property type="protein sequence ID" value="MBC5735974.1"/>
    <property type="molecule type" value="Genomic_DNA"/>
</dbReference>
<proteinExistence type="predicted"/>
<dbReference type="Pfam" id="PF02645">
    <property type="entry name" value="DegV"/>
    <property type="match status" value="1"/>
</dbReference>
<dbReference type="PROSITE" id="PS51482">
    <property type="entry name" value="DEGV"/>
    <property type="match status" value="1"/>
</dbReference>
<protein>
    <submittedName>
        <fullName evidence="2">DegV family protein</fullName>
    </submittedName>
</protein>
<dbReference type="GO" id="GO:0008289">
    <property type="term" value="F:lipid binding"/>
    <property type="evidence" value="ECO:0007669"/>
    <property type="project" value="UniProtKB-KW"/>
</dbReference>
<keyword evidence="1" id="KW-0446">Lipid-binding</keyword>
<dbReference type="RefSeq" id="WP_155149506.1">
    <property type="nucleotide sequence ID" value="NZ_JACOPQ010000002.1"/>
</dbReference>
<accession>A0A8J6JJR1</accession>
<keyword evidence="3" id="KW-1185">Reference proteome</keyword>
<name>A0A8J6JJR1_9FIRM</name>
<dbReference type="NCBIfam" id="TIGR00762">
    <property type="entry name" value="DegV"/>
    <property type="match status" value="1"/>
</dbReference>
<dbReference type="InterPro" id="IPR003797">
    <property type="entry name" value="DegV"/>
</dbReference>